<dbReference type="InterPro" id="IPR050463">
    <property type="entry name" value="Gfo/Idh/MocA_oxidrdct_glycsds"/>
</dbReference>
<evidence type="ECO:0000313" key="3">
    <source>
        <dbReference type="EMBL" id="QDU40350.1"/>
    </source>
</evidence>
<dbReference type="InterPro" id="IPR043906">
    <property type="entry name" value="Gfo/Idh/MocA_OxRdtase_bact_C"/>
</dbReference>
<dbReference type="Pfam" id="PF19051">
    <property type="entry name" value="GFO_IDH_MocA_C2"/>
    <property type="match status" value="2"/>
</dbReference>
<evidence type="ECO:0000313" key="4">
    <source>
        <dbReference type="Proteomes" id="UP000320496"/>
    </source>
</evidence>
<protein>
    <submittedName>
        <fullName evidence="3">Glucose--fructose oxidoreductase</fullName>
        <ecNumber evidence="3">1.1.99.28</ecNumber>
    </submittedName>
</protein>
<dbReference type="AlphaFoldDB" id="A0A517ZD34"/>
<sequence length="430" mass="48039">MHRLSRRSFLNTSLATGAAGLTLMSPQRAKAAPGERVNLCVVGVRGRGMGLARNFAALPQAQITHVCDVNEARFGPAIKAISEIQGTSPQPVQDLRHVLETKSVDAIVVATPDHWHALATIWGCQAGKHVYVEKPISNNVFEGRQMVQAARAYDRAVQVGTQSRSVPHYREAIEYLRSGKLGRVHAAKAWNSQLRRRVPAVPDSPVPSGLDWNIWQGPAAERPYNDNVYTYGWRWLWDYGTGDMGNDGVHDLDIARWGLGVDFPEAVQCTGDKLQFVGDIQQTPDTQYVTFTFPGNKILLYEQRLWSPYTQEGFENGVAFYGNAGYMLIGRRGWKVVEKGNRVVFDKKVDFSDRPHLENFLDAVRTGTDLNCEIEEGYRSTLLAHLGNLSYRVGRPLEFDAASQTLLNDSEASKLLRRDGRKEFVIPETV</sequence>
<dbReference type="GO" id="GO:0000166">
    <property type="term" value="F:nucleotide binding"/>
    <property type="evidence" value="ECO:0007669"/>
    <property type="project" value="InterPro"/>
</dbReference>
<dbReference type="PANTHER" id="PTHR43818">
    <property type="entry name" value="BCDNA.GH03377"/>
    <property type="match status" value="1"/>
</dbReference>
<dbReference type="OrthoDB" id="9788246at2"/>
<feature type="domain" description="Gfo/Idh/MocA-like oxidoreductase bacterial type C-terminal" evidence="2">
    <location>
        <begin position="354"/>
        <end position="425"/>
    </location>
</feature>
<dbReference type="PROSITE" id="PS51318">
    <property type="entry name" value="TAT"/>
    <property type="match status" value="1"/>
</dbReference>
<dbReference type="EC" id="1.1.99.28" evidence="3"/>
<dbReference type="SUPFAM" id="SSF51735">
    <property type="entry name" value="NAD(P)-binding Rossmann-fold domains"/>
    <property type="match status" value="1"/>
</dbReference>
<evidence type="ECO:0000259" key="1">
    <source>
        <dbReference type="Pfam" id="PF01408"/>
    </source>
</evidence>
<dbReference type="Pfam" id="PF01408">
    <property type="entry name" value="GFO_IDH_MocA"/>
    <property type="match status" value="1"/>
</dbReference>
<dbReference type="SUPFAM" id="SSF55347">
    <property type="entry name" value="Glyceraldehyde-3-phosphate dehydrogenase-like, C-terminal domain"/>
    <property type="match status" value="1"/>
</dbReference>
<organism evidence="3 4">
    <name type="scientific">Maioricimonas rarisocia</name>
    <dbReference type="NCBI Taxonomy" id="2528026"/>
    <lineage>
        <taxon>Bacteria</taxon>
        <taxon>Pseudomonadati</taxon>
        <taxon>Planctomycetota</taxon>
        <taxon>Planctomycetia</taxon>
        <taxon>Planctomycetales</taxon>
        <taxon>Planctomycetaceae</taxon>
        <taxon>Maioricimonas</taxon>
    </lineage>
</organism>
<gene>
    <name evidence="3" type="primary">gfo_4</name>
    <name evidence="3" type="ORF">Mal4_47060</name>
</gene>
<dbReference type="Gene3D" id="3.40.50.720">
    <property type="entry name" value="NAD(P)-binding Rossmann-like Domain"/>
    <property type="match status" value="1"/>
</dbReference>
<dbReference type="Proteomes" id="UP000320496">
    <property type="component" value="Chromosome"/>
</dbReference>
<dbReference type="GO" id="GO:0047061">
    <property type="term" value="F:glucose-fructose oxidoreductase activity"/>
    <property type="evidence" value="ECO:0007669"/>
    <property type="project" value="UniProtKB-EC"/>
</dbReference>
<keyword evidence="3" id="KW-0560">Oxidoreductase</keyword>
<feature type="domain" description="Gfo/Idh/MocA-like oxidoreductase bacterial type C-terminal" evidence="2">
    <location>
        <begin position="201"/>
        <end position="273"/>
    </location>
</feature>
<dbReference type="InterPro" id="IPR036291">
    <property type="entry name" value="NAD(P)-bd_dom_sf"/>
</dbReference>
<dbReference type="InterPro" id="IPR006311">
    <property type="entry name" value="TAT_signal"/>
</dbReference>
<dbReference type="KEGG" id="mri:Mal4_47060"/>
<keyword evidence="4" id="KW-1185">Reference proteome</keyword>
<dbReference type="EMBL" id="CP036275">
    <property type="protein sequence ID" value="QDU40350.1"/>
    <property type="molecule type" value="Genomic_DNA"/>
</dbReference>
<dbReference type="InterPro" id="IPR000683">
    <property type="entry name" value="Gfo/Idh/MocA-like_OxRdtase_N"/>
</dbReference>
<dbReference type="RefSeq" id="WP_145371592.1">
    <property type="nucleotide sequence ID" value="NZ_CP036275.1"/>
</dbReference>
<accession>A0A517ZD34</accession>
<reference evidence="3 4" key="1">
    <citation type="submission" date="2019-02" db="EMBL/GenBank/DDBJ databases">
        <title>Deep-cultivation of Planctomycetes and their phenomic and genomic characterization uncovers novel biology.</title>
        <authorList>
            <person name="Wiegand S."/>
            <person name="Jogler M."/>
            <person name="Boedeker C."/>
            <person name="Pinto D."/>
            <person name="Vollmers J."/>
            <person name="Rivas-Marin E."/>
            <person name="Kohn T."/>
            <person name="Peeters S.H."/>
            <person name="Heuer A."/>
            <person name="Rast P."/>
            <person name="Oberbeckmann S."/>
            <person name="Bunk B."/>
            <person name="Jeske O."/>
            <person name="Meyerdierks A."/>
            <person name="Storesund J.E."/>
            <person name="Kallscheuer N."/>
            <person name="Luecker S."/>
            <person name="Lage O.M."/>
            <person name="Pohl T."/>
            <person name="Merkel B.J."/>
            <person name="Hornburger P."/>
            <person name="Mueller R.-W."/>
            <person name="Bruemmer F."/>
            <person name="Labrenz M."/>
            <person name="Spormann A.M."/>
            <person name="Op den Camp H."/>
            <person name="Overmann J."/>
            <person name="Amann R."/>
            <person name="Jetten M.S.M."/>
            <person name="Mascher T."/>
            <person name="Medema M.H."/>
            <person name="Devos D.P."/>
            <person name="Kaster A.-K."/>
            <person name="Ovreas L."/>
            <person name="Rohde M."/>
            <person name="Galperin M.Y."/>
            <person name="Jogler C."/>
        </authorList>
    </citation>
    <scope>NUCLEOTIDE SEQUENCE [LARGE SCALE GENOMIC DNA]</scope>
    <source>
        <strain evidence="3 4">Mal4</strain>
    </source>
</reference>
<evidence type="ECO:0000259" key="2">
    <source>
        <dbReference type="Pfam" id="PF19051"/>
    </source>
</evidence>
<feature type="domain" description="Gfo/Idh/MocA-like oxidoreductase N-terminal" evidence="1">
    <location>
        <begin position="38"/>
        <end position="160"/>
    </location>
</feature>
<name>A0A517ZD34_9PLAN</name>
<proteinExistence type="predicted"/>
<dbReference type="Gene3D" id="3.30.360.10">
    <property type="entry name" value="Dihydrodipicolinate Reductase, domain 2"/>
    <property type="match status" value="1"/>
</dbReference>
<dbReference type="PANTHER" id="PTHR43818:SF5">
    <property type="entry name" value="OXIDOREDUCTASE FAMILY PROTEIN"/>
    <property type="match status" value="1"/>
</dbReference>